<dbReference type="Proteomes" id="UP000288716">
    <property type="component" value="Unassembled WGS sequence"/>
</dbReference>
<name>A0A443RU51_9ACAR</name>
<gene>
    <name evidence="2" type="ORF">B4U80_14537</name>
</gene>
<dbReference type="EMBL" id="NCKV01033084">
    <property type="protein sequence ID" value="RWS18873.1"/>
    <property type="molecule type" value="Genomic_DNA"/>
</dbReference>
<feature type="domain" description="Calcineurin-like phosphoesterase" evidence="1">
    <location>
        <begin position="5"/>
        <end position="127"/>
    </location>
</feature>
<evidence type="ECO:0000313" key="3">
    <source>
        <dbReference type="Proteomes" id="UP000288716"/>
    </source>
</evidence>
<organism evidence="2 3">
    <name type="scientific">Leptotrombidium deliense</name>
    <dbReference type="NCBI Taxonomy" id="299467"/>
    <lineage>
        <taxon>Eukaryota</taxon>
        <taxon>Metazoa</taxon>
        <taxon>Ecdysozoa</taxon>
        <taxon>Arthropoda</taxon>
        <taxon>Chelicerata</taxon>
        <taxon>Arachnida</taxon>
        <taxon>Acari</taxon>
        <taxon>Acariformes</taxon>
        <taxon>Trombidiformes</taxon>
        <taxon>Prostigmata</taxon>
        <taxon>Anystina</taxon>
        <taxon>Parasitengona</taxon>
        <taxon>Trombiculoidea</taxon>
        <taxon>Trombiculidae</taxon>
        <taxon>Leptotrombidium</taxon>
    </lineage>
</organism>
<dbReference type="PANTHER" id="PTHR45867">
    <property type="entry name" value="PURPLE ACID PHOSPHATASE"/>
    <property type="match status" value="1"/>
</dbReference>
<dbReference type="AlphaFoldDB" id="A0A443RU51"/>
<dbReference type="Gene3D" id="3.60.21.10">
    <property type="match status" value="1"/>
</dbReference>
<evidence type="ECO:0000313" key="2">
    <source>
        <dbReference type="EMBL" id="RWS18873.1"/>
    </source>
</evidence>
<sequence>DIAYDMFSRQGRNSDAFFNNLEPLISQIVYMVAPGNHEYMPIVGDNGANFKHRFKMPTGNNDYYTFTCGPIRFVIISTELYYAVERKFGRTKKMIVWLQKTLTEANKNRRKQPWIIAIGHKPFYCSDSKPLRCKNGHAFVK</sequence>
<dbReference type="VEuPathDB" id="VectorBase:LDEU013167"/>
<reference evidence="2 3" key="1">
    <citation type="journal article" date="2018" name="Gigascience">
        <title>Genomes of trombidid mites reveal novel predicted allergens and laterally-transferred genes associated with secondary metabolism.</title>
        <authorList>
            <person name="Dong X."/>
            <person name="Chaisiri K."/>
            <person name="Xia D."/>
            <person name="Armstrong S.D."/>
            <person name="Fang Y."/>
            <person name="Donnelly M.J."/>
            <person name="Kadowaki T."/>
            <person name="McGarry J.W."/>
            <person name="Darby A.C."/>
            <person name="Makepeace B.L."/>
        </authorList>
    </citation>
    <scope>NUCLEOTIDE SEQUENCE [LARGE SCALE GENOMIC DNA]</scope>
    <source>
        <strain evidence="2">UoL-UT</strain>
    </source>
</reference>
<dbReference type="PANTHER" id="PTHR45867:SF3">
    <property type="entry name" value="ACID PHOSPHATASE TYPE 7"/>
    <property type="match status" value="1"/>
</dbReference>
<dbReference type="SUPFAM" id="SSF56300">
    <property type="entry name" value="Metallo-dependent phosphatases"/>
    <property type="match status" value="1"/>
</dbReference>
<dbReference type="Pfam" id="PF00149">
    <property type="entry name" value="Metallophos"/>
    <property type="match status" value="1"/>
</dbReference>
<dbReference type="InterPro" id="IPR029052">
    <property type="entry name" value="Metallo-depent_PP-like"/>
</dbReference>
<keyword evidence="3" id="KW-1185">Reference proteome</keyword>
<evidence type="ECO:0000259" key="1">
    <source>
        <dbReference type="Pfam" id="PF00149"/>
    </source>
</evidence>
<feature type="non-terminal residue" evidence="2">
    <location>
        <position position="1"/>
    </location>
</feature>
<protein>
    <submittedName>
        <fullName evidence="2">Iron/zinc purple acid phosphatase-like protein</fullName>
    </submittedName>
</protein>
<dbReference type="OrthoDB" id="6477514at2759"/>
<accession>A0A443RU51</accession>
<dbReference type="STRING" id="299467.A0A443RU51"/>
<dbReference type="InterPro" id="IPR004843">
    <property type="entry name" value="Calcineurin-like_PHP"/>
</dbReference>
<dbReference type="GO" id="GO:0016787">
    <property type="term" value="F:hydrolase activity"/>
    <property type="evidence" value="ECO:0007669"/>
    <property type="project" value="InterPro"/>
</dbReference>
<proteinExistence type="predicted"/>
<comment type="caution">
    <text evidence="2">The sequence shown here is derived from an EMBL/GenBank/DDBJ whole genome shotgun (WGS) entry which is preliminary data.</text>
</comment>